<sequence length="397" mass="43285">MPSSKPTQWRSLITSANPTRLKPRRLIASMTDPPNDAKPRNIPTPSPPPTTLLPLMDLEQSSSTLRKALNETRTARISLPNIRKILIVTRPHFELESLTVEIAEFLAHRGVHVVIGRDIQFQGSHKTAGSITHWDGVDQDIDLVITLGGDGTVLYTSSLFQNRVPPIVPFHLGSLGFLTVFEKSTYPSVLSDILDGKPQHMNLRTRLQAEIYQKSPSSKSGLGDLVFSRKVLNEVVVDRGVNSTMVNLDLFGDGHHITSILADGLVVATPTGSTAYSLSAGGPLVHPSKSSVIVTPICPHALTARPMILPSSIDLQLSLSTDARGSAWVSFDGRDRFELDEGSSIVIRAAVHSPFPSICRETSSKDWFQSLVSSLGWNVRTKQKRRPATTTGSLSKL</sequence>
<evidence type="ECO:0000256" key="7">
    <source>
        <dbReference type="ARBA" id="ARBA00023027"/>
    </source>
</evidence>
<dbReference type="Gene3D" id="2.60.200.30">
    <property type="entry name" value="Probable inorganic polyphosphate/atp-NAD kinase, domain 2"/>
    <property type="match status" value="1"/>
</dbReference>
<keyword evidence="3" id="KW-0547">Nucleotide-binding</keyword>
<dbReference type="HAMAP" id="MF_00361">
    <property type="entry name" value="NAD_kinase"/>
    <property type="match status" value="1"/>
</dbReference>
<dbReference type="Pfam" id="PF20143">
    <property type="entry name" value="NAD_kinase_C"/>
    <property type="match status" value="1"/>
</dbReference>
<dbReference type="PANTHER" id="PTHR20275">
    <property type="entry name" value="NAD KINASE"/>
    <property type="match status" value="1"/>
</dbReference>
<dbReference type="InterPro" id="IPR002504">
    <property type="entry name" value="NADK"/>
</dbReference>
<dbReference type="GO" id="GO:0006741">
    <property type="term" value="P:NADP+ biosynthetic process"/>
    <property type="evidence" value="ECO:0007669"/>
    <property type="project" value="InterPro"/>
</dbReference>
<dbReference type="GO" id="GO:0003951">
    <property type="term" value="F:NAD+ kinase activity"/>
    <property type="evidence" value="ECO:0007669"/>
    <property type="project" value="InterPro"/>
</dbReference>
<dbReference type="PANTHER" id="PTHR20275:SF0">
    <property type="entry name" value="NAD KINASE"/>
    <property type="match status" value="1"/>
</dbReference>
<comment type="caution">
    <text evidence="9">The sequence shown here is derived from an EMBL/GenBank/DDBJ whole genome shotgun (WGS) entry which is preliminary data.</text>
</comment>
<dbReference type="STRING" id="246404.A0A507FC92"/>
<keyword evidence="6" id="KW-0521">NADP</keyword>
<evidence type="ECO:0000313" key="9">
    <source>
        <dbReference type="EMBL" id="TPX73197.1"/>
    </source>
</evidence>
<evidence type="ECO:0000256" key="3">
    <source>
        <dbReference type="ARBA" id="ARBA00022741"/>
    </source>
</evidence>
<dbReference type="SUPFAM" id="SSF111331">
    <property type="entry name" value="NAD kinase/diacylglycerol kinase-like"/>
    <property type="match status" value="1"/>
</dbReference>
<keyword evidence="10" id="KW-1185">Reference proteome</keyword>
<name>A0A507FC92_9FUNG</name>
<keyword evidence="4 9" id="KW-0418">Kinase</keyword>
<evidence type="ECO:0000256" key="5">
    <source>
        <dbReference type="ARBA" id="ARBA00022840"/>
    </source>
</evidence>
<protein>
    <submittedName>
        <fullName evidence="9">NAD+ kinase</fullName>
    </submittedName>
</protein>
<feature type="region of interest" description="Disordered" evidence="8">
    <location>
        <begin position="1"/>
        <end position="49"/>
    </location>
</feature>
<evidence type="ECO:0000256" key="8">
    <source>
        <dbReference type="SAM" id="MobiDB-lite"/>
    </source>
</evidence>
<proteinExistence type="inferred from homology"/>
<dbReference type="Proteomes" id="UP000320333">
    <property type="component" value="Unassembled WGS sequence"/>
</dbReference>
<comment type="similarity">
    <text evidence="1">Belongs to the NAD kinase family.</text>
</comment>
<dbReference type="InterPro" id="IPR017438">
    <property type="entry name" value="ATP-NAD_kinase_N"/>
</dbReference>
<accession>A0A507FC92</accession>
<keyword evidence="5" id="KW-0067">ATP-binding</keyword>
<evidence type="ECO:0000256" key="6">
    <source>
        <dbReference type="ARBA" id="ARBA00022857"/>
    </source>
</evidence>
<keyword evidence="2" id="KW-0808">Transferase</keyword>
<dbReference type="GO" id="GO:0005524">
    <property type="term" value="F:ATP binding"/>
    <property type="evidence" value="ECO:0007669"/>
    <property type="project" value="UniProtKB-KW"/>
</dbReference>
<keyword evidence="7" id="KW-0520">NAD</keyword>
<gene>
    <name evidence="9" type="primary">UTR1</name>
    <name evidence="9" type="ORF">CcCBS67573_g05532</name>
</gene>
<reference evidence="9 10" key="1">
    <citation type="journal article" date="2019" name="Sci. Rep.">
        <title>Comparative genomics of chytrid fungi reveal insights into the obligate biotrophic and pathogenic lifestyle of Synchytrium endobioticum.</title>
        <authorList>
            <person name="van de Vossenberg B.T.L.H."/>
            <person name="Warris S."/>
            <person name="Nguyen H.D.T."/>
            <person name="van Gent-Pelzer M.P.E."/>
            <person name="Joly D.L."/>
            <person name="van de Geest H.C."/>
            <person name="Bonants P.J.M."/>
            <person name="Smith D.S."/>
            <person name="Levesque C.A."/>
            <person name="van der Lee T.A.J."/>
        </authorList>
    </citation>
    <scope>NUCLEOTIDE SEQUENCE [LARGE SCALE GENOMIC DNA]</scope>
    <source>
        <strain evidence="9 10">CBS 675.73</strain>
    </source>
</reference>
<dbReference type="AlphaFoldDB" id="A0A507FC92"/>
<dbReference type="GO" id="GO:0019674">
    <property type="term" value="P:NAD+ metabolic process"/>
    <property type="evidence" value="ECO:0007669"/>
    <property type="project" value="InterPro"/>
</dbReference>
<evidence type="ECO:0000256" key="4">
    <source>
        <dbReference type="ARBA" id="ARBA00022777"/>
    </source>
</evidence>
<feature type="compositionally biased region" description="Polar residues" evidence="8">
    <location>
        <begin position="1"/>
        <end position="18"/>
    </location>
</feature>
<evidence type="ECO:0000256" key="1">
    <source>
        <dbReference type="ARBA" id="ARBA00010995"/>
    </source>
</evidence>
<dbReference type="InterPro" id="IPR016064">
    <property type="entry name" value="NAD/diacylglycerol_kinase_sf"/>
</dbReference>
<dbReference type="EMBL" id="QEAP01000202">
    <property type="protein sequence ID" value="TPX73197.1"/>
    <property type="molecule type" value="Genomic_DNA"/>
</dbReference>
<dbReference type="Pfam" id="PF01513">
    <property type="entry name" value="NAD_kinase"/>
    <property type="match status" value="1"/>
</dbReference>
<dbReference type="FunFam" id="2.60.200.30:FF:000009">
    <property type="entry name" value="Poly(P)/ATP NAD kinase"/>
    <property type="match status" value="1"/>
</dbReference>
<organism evidence="9 10">
    <name type="scientific">Chytriomyces confervae</name>
    <dbReference type="NCBI Taxonomy" id="246404"/>
    <lineage>
        <taxon>Eukaryota</taxon>
        <taxon>Fungi</taxon>
        <taxon>Fungi incertae sedis</taxon>
        <taxon>Chytridiomycota</taxon>
        <taxon>Chytridiomycota incertae sedis</taxon>
        <taxon>Chytridiomycetes</taxon>
        <taxon>Chytridiales</taxon>
        <taxon>Chytriomycetaceae</taxon>
        <taxon>Chytriomyces</taxon>
    </lineage>
</organism>
<evidence type="ECO:0000313" key="10">
    <source>
        <dbReference type="Proteomes" id="UP000320333"/>
    </source>
</evidence>
<dbReference type="Gene3D" id="3.40.50.10330">
    <property type="entry name" value="Probable inorganic polyphosphate/atp-NAD kinase, domain 1"/>
    <property type="match status" value="1"/>
</dbReference>
<dbReference type="InterPro" id="IPR017437">
    <property type="entry name" value="ATP-NAD_kinase_PpnK-typ_C"/>
</dbReference>
<evidence type="ECO:0000256" key="2">
    <source>
        <dbReference type="ARBA" id="ARBA00022679"/>
    </source>
</evidence>
<dbReference type="OrthoDB" id="24581at2759"/>